<dbReference type="Proteomes" id="UP000269591">
    <property type="component" value="Unassembled WGS sequence"/>
</dbReference>
<proteinExistence type="predicted"/>
<dbReference type="GO" id="GO:0005829">
    <property type="term" value="C:cytosol"/>
    <property type="evidence" value="ECO:0007669"/>
    <property type="project" value="TreeGrafter"/>
</dbReference>
<sequence length="145" mass="15519">MQISTRFTIGMHTLLCIAYFDGKHRTTSKFIAGSVNANPVVIRRALVQLKDAGLIDVAAGTGGASLAKPASEITMLDVFDAVESVEGELFNFHESPNPECPVGKNMHALLDERLHEAQEALRSNLAQTTLADLLAELSGLATRAS</sequence>
<dbReference type="Gene3D" id="1.10.10.10">
    <property type="entry name" value="Winged helix-like DNA-binding domain superfamily/Winged helix DNA-binding domain"/>
    <property type="match status" value="1"/>
</dbReference>
<dbReference type="InterPro" id="IPR036390">
    <property type="entry name" value="WH_DNA-bd_sf"/>
</dbReference>
<accession>A0A3N0AX22</accession>
<dbReference type="PANTHER" id="PTHR33221:SF15">
    <property type="entry name" value="HTH-TYPE TRANSCRIPTIONAL REGULATOR YWGB-RELATED"/>
    <property type="match status" value="1"/>
</dbReference>
<dbReference type="SUPFAM" id="SSF46785">
    <property type="entry name" value="Winged helix' DNA-binding domain"/>
    <property type="match status" value="1"/>
</dbReference>
<keyword evidence="2" id="KW-1185">Reference proteome</keyword>
<protein>
    <submittedName>
        <fullName evidence="1">Transcriptional regulator</fullName>
    </submittedName>
</protein>
<dbReference type="EMBL" id="QIBX01000013">
    <property type="protein sequence ID" value="RNL39160.1"/>
    <property type="molecule type" value="Genomic_DNA"/>
</dbReference>
<evidence type="ECO:0000313" key="1">
    <source>
        <dbReference type="EMBL" id="RNL39160.1"/>
    </source>
</evidence>
<organism evidence="1 2">
    <name type="scientific">Slackia equolifaciens</name>
    <dbReference type="NCBI Taxonomy" id="498718"/>
    <lineage>
        <taxon>Bacteria</taxon>
        <taxon>Bacillati</taxon>
        <taxon>Actinomycetota</taxon>
        <taxon>Coriobacteriia</taxon>
        <taxon>Eggerthellales</taxon>
        <taxon>Eggerthellaceae</taxon>
        <taxon>Slackia</taxon>
    </lineage>
</organism>
<dbReference type="FunFam" id="1.10.10.10:FF:000138">
    <property type="entry name" value="Rrf2 family transcriptional regulator"/>
    <property type="match status" value="1"/>
</dbReference>
<dbReference type="PROSITE" id="PS51197">
    <property type="entry name" value="HTH_RRF2_2"/>
    <property type="match status" value="1"/>
</dbReference>
<dbReference type="InterPro" id="IPR036388">
    <property type="entry name" value="WH-like_DNA-bd_sf"/>
</dbReference>
<gene>
    <name evidence="1" type="ORF">DMP06_07740</name>
</gene>
<dbReference type="InterPro" id="IPR000944">
    <property type="entry name" value="Tscrpt_reg_Rrf2"/>
</dbReference>
<name>A0A3N0AX22_9ACTN</name>
<dbReference type="AlphaFoldDB" id="A0A3N0AX22"/>
<dbReference type="Pfam" id="PF02082">
    <property type="entry name" value="Rrf2"/>
    <property type="match status" value="1"/>
</dbReference>
<reference evidence="2" key="1">
    <citation type="submission" date="2018-05" db="EMBL/GenBank/DDBJ databases">
        <title>Genome Sequencing of selected type strains of the family Eggerthellaceae.</title>
        <authorList>
            <person name="Danylec N."/>
            <person name="Stoll D.A."/>
            <person name="Doetsch A."/>
            <person name="Huch M."/>
        </authorList>
    </citation>
    <scope>NUCLEOTIDE SEQUENCE [LARGE SCALE GENOMIC DNA]</scope>
    <source>
        <strain evidence="2">DSM 24851</strain>
    </source>
</reference>
<dbReference type="GO" id="GO:0003700">
    <property type="term" value="F:DNA-binding transcription factor activity"/>
    <property type="evidence" value="ECO:0007669"/>
    <property type="project" value="TreeGrafter"/>
</dbReference>
<dbReference type="PANTHER" id="PTHR33221">
    <property type="entry name" value="WINGED HELIX-TURN-HELIX TRANSCRIPTIONAL REGULATOR, RRF2 FAMILY"/>
    <property type="match status" value="1"/>
</dbReference>
<dbReference type="OrthoDB" id="9808360at2"/>
<evidence type="ECO:0000313" key="2">
    <source>
        <dbReference type="Proteomes" id="UP000269591"/>
    </source>
</evidence>
<comment type="caution">
    <text evidence="1">The sequence shown here is derived from an EMBL/GenBank/DDBJ whole genome shotgun (WGS) entry which is preliminary data.</text>
</comment>
<dbReference type="RefSeq" id="WP_123209161.1">
    <property type="nucleotide sequence ID" value="NZ_JBHTHO010000010.1"/>
</dbReference>